<dbReference type="AlphaFoldDB" id="A0A914H1C6"/>
<proteinExistence type="predicted"/>
<protein>
    <submittedName>
        <fullName evidence="3">Uncharacterized protein</fullName>
    </submittedName>
</protein>
<accession>A0A914H1C6</accession>
<evidence type="ECO:0000313" key="2">
    <source>
        <dbReference type="Proteomes" id="UP000887572"/>
    </source>
</evidence>
<dbReference type="WBParaSite" id="Gr19_v10_g13016.t2">
    <property type="protein sequence ID" value="Gr19_v10_g13016.t2"/>
    <property type="gene ID" value="Gr19_v10_g13016"/>
</dbReference>
<organism evidence="2 3">
    <name type="scientific">Globodera rostochiensis</name>
    <name type="common">Golden nematode worm</name>
    <name type="synonym">Heterodera rostochiensis</name>
    <dbReference type="NCBI Taxonomy" id="31243"/>
    <lineage>
        <taxon>Eukaryota</taxon>
        <taxon>Metazoa</taxon>
        <taxon>Ecdysozoa</taxon>
        <taxon>Nematoda</taxon>
        <taxon>Chromadorea</taxon>
        <taxon>Rhabditida</taxon>
        <taxon>Tylenchina</taxon>
        <taxon>Tylenchomorpha</taxon>
        <taxon>Tylenchoidea</taxon>
        <taxon>Heteroderidae</taxon>
        <taxon>Heteroderinae</taxon>
        <taxon>Globodera</taxon>
    </lineage>
</organism>
<feature type="compositionally biased region" description="Gly residues" evidence="1">
    <location>
        <begin position="98"/>
        <end position="152"/>
    </location>
</feature>
<evidence type="ECO:0000256" key="1">
    <source>
        <dbReference type="SAM" id="MobiDB-lite"/>
    </source>
</evidence>
<sequence>MAFTKNRDGRVLASAQPLAADKTVVAEPPCEQSVGKIGPAVAAGLGPGLVEAETEAGQSVSAEQRSAGAEAYSVQTTVAGLETGLAEADAGTSAAGIGAVGGKGNSPGGGKGNGGGKGDGHGGGYGNGPSGGKGNGPGGGGIGVEARGISGG</sequence>
<name>A0A914H1C6_GLORO</name>
<feature type="region of interest" description="Disordered" evidence="1">
    <location>
        <begin position="95"/>
        <end position="152"/>
    </location>
</feature>
<reference evidence="3" key="1">
    <citation type="submission" date="2022-11" db="UniProtKB">
        <authorList>
            <consortium name="WormBaseParasite"/>
        </authorList>
    </citation>
    <scope>IDENTIFICATION</scope>
</reference>
<keyword evidence="2" id="KW-1185">Reference proteome</keyword>
<dbReference type="Proteomes" id="UP000887572">
    <property type="component" value="Unplaced"/>
</dbReference>
<evidence type="ECO:0000313" key="3">
    <source>
        <dbReference type="WBParaSite" id="Gr19_v10_g13016.t2"/>
    </source>
</evidence>